<organism evidence="7 8">
    <name type="scientific">Clytia hemisphaerica</name>
    <dbReference type="NCBI Taxonomy" id="252671"/>
    <lineage>
        <taxon>Eukaryota</taxon>
        <taxon>Metazoa</taxon>
        <taxon>Cnidaria</taxon>
        <taxon>Hydrozoa</taxon>
        <taxon>Hydroidolina</taxon>
        <taxon>Leptothecata</taxon>
        <taxon>Obeliida</taxon>
        <taxon>Clytiidae</taxon>
        <taxon>Clytia</taxon>
    </lineage>
</organism>
<feature type="domain" description="Selenoprotein methionine sulfoxide reductase A helical" evidence="6">
    <location>
        <begin position="97"/>
        <end position="143"/>
    </location>
</feature>
<proteinExistence type="inferred from homology"/>
<dbReference type="OrthoDB" id="77405at2759"/>
<dbReference type="EnsemblMetazoa" id="CLYHEMT002105.2">
    <property type="protein sequence ID" value="CLYHEMP002105.2"/>
    <property type="gene ID" value="CLYHEMG002105"/>
</dbReference>
<dbReference type="PANTHER" id="PTHR43774:SF1">
    <property type="entry name" value="PEPTIDE METHIONINE SULFOXIDE REDUCTASE MSRA 2"/>
    <property type="match status" value="1"/>
</dbReference>
<evidence type="ECO:0000259" key="6">
    <source>
        <dbReference type="Pfam" id="PF20939"/>
    </source>
</evidence>
<keyword evidence="3" id="KW-0560">Oxidoreductase</keyword>
<evidence type="ECO:0000313" key="7">
    <source>
        <dbReference type="EnsemblMetazoa" id="CLYHEMP002105.2"/>
    </source>
</evidence>
<sequence>MQVDFDPTQTNYTNLLQLFWENHDATSRNKAQYMSAIFFHDEEQRELAEQTMLEHQKKVPRPITTKILPAETFYDAEDYHQKYLLRRHWKIFQSLNLSDPQVITSHVATRLNGYINGHGQMADLLNEIGAWKLNEKQEEMIRDAVANVRCVGGSCSRY</sequence>
<dbReference type="PANTHER" id="PTHR43774">
    <property type="entry name" value="PEPTIDE METHIONINE SULFOXIDE REDUCTASE"/>
    <property type="match status" value="1"/>
</dbReference>
<dbReference type="SUPFAM" id="SSF55068">
    <property type="entry name" value="Peptide methionine sulfoxide reductase"/>
    <property type="match status" value="1"/>
</dbReference>
<dbReference type="Pfam" id="PF01625">
    <property type="entry name" value="PMSR"/>
    <property type="match status" value="1"/>
</dbReference>
<dbReference type="InterPro" id="IPR036509">
    <property type="entry name" value="Met_Sox_Rdtase_MsrA_sf"/>
</dbReference>
<dbReference type="InterPro" id="IPR049006">
    <property type="entry name" value="MsrA_helical"/>
</dbReference>
<protein>
    <recommendedName>
        <fullName evidence="2">peptide-methionine (S)-S-oxide reductase</fullName>
        <ecNumber evidence="2">1.8.4.11</ecNumber>
    </recommendedName>
    <alternativeName>
        <fullName evidence="4">Peptide-methionine (S)-S-oxide reductase</fullName>
    </alternativeName>
</protein>
<evidence type="ECO:0000256" key="3">
    <source>
        <dbReference type="ARBA" id="ARBA00023002"/>
    </source>
</evidence>
<dbReference type="Gene3D" id="3.30.1060.10">
    <property type="entry name" value="Peptide methionine sulphoxide reductase MsrA"/>
    <property type="match status" value="1"/>
</dbReference>
<dbReference type="Pfam" id="PF20939">
    <property type="entry name" value="MsrA_helical"/>
    <property type="match status" value="1"/>
</dbReference>
<dbReference type="GO" id="GO:0008113">
    <property type="term" value="F:peptide-methionine (S)-S-oxide reductase activity"/>
    <property type="evidence" value="ECO:0007669"/>
    <property type="project" value="UniProtKB-EC"/>
</dbReference>
<reference evidence="7" key="1">
    <citation type="submission" date="2021-01" db="UniProtKB">
        <authorList>
            <consortium name="EnsemblMetazoa"/>
        </authorList>
    </citation>
    <scope>IDENTIFICATION</scope>
</reference>
<evidence type="ECO:0000256" key="4">
    <source>
        <dbReference type="ARBA" id="ARBA00030643"/>
    </source>
</evidence>
<dbReference type="RefSeq" id="XP_066936285.1">
    <property type="nucleotide sequence ID" value="XM_067080184.1"/>
</dbReference>
<keyword evidence="8" id="KW-1185">Reference proteome</keyword>
<dbReference type="EC" id="1.8.4.11" evidence="2"/>
<evidence type="ECO:0000313" key="8">
    <source>
        <dbReference type="Proteomes" id="UP000594262"/>
    </source>
</evidence>
<evidence type="ECO:0000259" key="5">
    <source>
        <dbReference type="Pfam" id="PF01625"/>
    </source>
</evidence>
<evidence type="ECO:0000256" key="2">
    <source>
        <dbReference type="ARBA" id="ARBA00012502"/>
    </source>
</evidence>
<comment type="similarity">
    <text evidence="1">Belongs to the MsrA Met sulfoxide reductase family.</text>
</comment>
<dbReference type="Proteomes" id="UP000594262">
    <property type="component" value="Unplaced"/>
</dbReference>
<feature type="domain" description="Peptide methionine sulphoxide reductase MsrA" evidence="5">
    <location>
        <begin position="2"/>
        <end position="88"/>
    </location>
</feature>
<dbReference type="AlphaFoldDB" id="A0A7M5TUJ4"/>
<name>A0A7M5TUJ4_9CNID</name>
<dbReference type="GeneID" id="136824024"/>
<dbReference type="InterPro" id="IPR002569">
    <property type="entry name" value="Met_Sox_Rdtase_MsrA_dom"/>
</dbReference>
<evidence type="ECO:0000256" key="1">
    <source>
        <dbReference type="ARBA" id="ARBA00005591"/>
    </source>
</evidence>
<accession>A0A7M5TUJ4</accession>